<evidence type="ECO:0000259" key="1">
    <source>
        <dbReference type="Pfam" id="PF07969"/>
    </source>
</evidence>
<keyword evidence="2" id="KW-0378">Hydrolase</keyword>
<keyword evidence="3" id="KW-1185">Reference proteome</keyword>
<dbReference type="InterPro" id="IPR032466">
    <property type="entry name" value="Metal_Hydrolase"/>
</dbReference>
<name>A0ABV4NPX1_9GAMM</name>
<dbReference type="InterPro" id="IPR052349">
    <property type="entry name" value="Metallo-hydrolase_Enzymes"/>
</dbReference>
<dbReference type="Gene3D" id="3.20.20.140">
    <property type="entry name" value="Metal-dependent hydrolases"/>
    <property type="match status" value="1"/>
</dbReference>
<evidence type="ECO:0000313" key="3">
    <source>
        <dbReference type="Proteomes" id="UP001569414"/>
    </source>
</evidence>
<dbReference type="InterPro" id="IPR011059">
    <property type="entry name" value="Metal-dep_hydrolase_composite"/>
</dbReference>
<dbReference type="Gene3D" id="2.30.40.10">
    <property type="entry name" value="Urease, subunit C, domain 1"/>
    <property type="match status" value="1"/>
</dbReference>
<sequence>MQADWGAGFKGTGIIRKARVPACVLRDPGNSDPSDLVSCDLVFRDGTLIQIAPAASLPAEAGGLDLDNGLVLPVFADLHTHLDKGHIWPRKPNPDGSFMGALQAAGKDRTKHWSREDVRARMEFGLRCAYAHGTAVIRTHLDSVPPQDEITWPLFCEIRDEWAGRVELQGVCLFGIDHLATDNPYLGRIAARVQAAGGLLGTATYMVPDLDLHLEAVFRVAMDHALDLDFHVDETLDPSAVSLRHIAETALRLGFQGKIVCGHCCALSVQPDDEVARTLDLVAKAGIAVAALPMCNLYLLDRALGRTPRRRGVTLLHEMRARGIDVVVASDNTRDPFCPYGDLDLIETYTQATRILHLDHPIGDWIRSITTTPAHIMGISASWIGTGEPADLVLFRARNWNELLSRPGGPRRVLRAGVSIDKALPDYRELDYYMHIGGQRP</sequence>
<dbReference type="EMBL" id="JBGMEL010000013">
    <property type="protein sequence ID" value="MFA0791573.1"/>
    <property type="molecule type" value="Genomic_DNA"/>
</dbReference>
<dbReference type="CDD" id="cd01293">
    <property type="entry name" value="Bact_CD"/>
    <property type="match status" value="1"/>
</dbReference>
<dbReference type="GO" id="GO:0004131">
    <property type="term" value="F:cytosine deaminase activity"/>
    <property type="evidence" value="ECO:0007669"/>
    <property type="project" value="UniProtKB-EC"/>
</dbReference>
<dbReference type="Pfam" id="PF07969">
    <property type="entry name" value="Amidohydro_3"/>
    <property type="match status" value="1"/>
</dbReference>
<organism evidence="2 3">
    <name type="scientific">Microbulbifer echini</name>
    <dbReference type="NCBI Taxonomy" id="1529067"/>
    <lineage>
        <taxon>Bacteria</taxon>
        <taxon>Pseudomonadati</taxon>
        <taxon>Pseudomonadota</taxon>
        <taxon>Gammaproteobacteria</taxon>
        <taxon>Cellvibrionales</taxon>
        <taxon>Microbulbiferaceae</taxon>
        <taxon>Microbulbifer</taxon>
    </lineage>
</organism>
<evidence type="ECO:0000313" key="2">
    <source>
        <dbReference type="EMBL" id="MFA0791573.1"/>
    </source>
</evidence>
<comment type="caution">
    <text evidence="2">The sequence shown here is derived from an EMBL/GenBank/DDBJ whole genome shotgun (WGS) entry which is preliminary data.</text>
</comment>
<dbReference type="EC" id="3.5.4.1" evidence="2"/>
<dbReference type="RefSeq" id="WP_371844043.1">
    <property type="nucleotide sequence ID" value="NZ_JBGMEL010000013.1"/>
</dbReference>
<proteinExistence type="predicted"/>
<dbReference type="Proteomes" id="UP001569414">
    <property type="component" value="Unassembled WGS sequence"/>
</dbReference>
<dbReference type="PANTHER" id="PTHR32027:SF0">
    <property type="entry name" value="CYTOSINE DEAMINASE"/>
    <property type="match status" value="1"/>
</dbReference>
<reference evidence="2 3" key="1">
    <citation type="submission" date="2024-08" db="EMBL/GenBank/DDBJ databases">
        <authorList>
            <person name="Ishaq N."/>
        </authorList>
    </citation>
    <scope>NUCLEOTIDE SEQUENCE [LARGE SCALE GENOMIC DNA]</scope>
    <source>
        <strain evidence="2 3">JCM 30400</strain>
    </source>
</reference>
<dbReference type="SUPFAM" id="SSF51556">
    <property type="entry name" value="Metallo-dependent hydrolases"/>
    <property type="match status" value="1"/>
</dbReference>
<protein>
    <submittedName>
        <fullName evidence="2">Cytosine deaminase</fullName>
        <ecNumber evidence="2">3.5.4.1</ecNumber>
    </submittedName>
</protein>
<feature type="domain" description="Amidohydrolase 3" evidence="1">
    <location>
        <begin position="174"/>
        <end position="396"/>
    </location>
</feature>
<gene>
    <name evidence="2" type="ORF">ACCI51_13525</name>
</gene>
<dbReference type="NCBIfam" id="NF005759">
    <property type="entry name" value="PRK07583.1"/>
    <property type="match status" value="1"/>
</dbReference>
<dbReference type="InterPro" id="IPR013108">
    <property type="entry name" value="Amidohydro_3"/>
</dbReference>
<accession>A0ABV4NPX1</accession>
<dbReference type="PANTHER" id="PTHR32027">
    <property type="entry name" value="CYTOSINE DEAMINASE"/>
    <property type="match status" value="1"/>
</dbReference>
<dbReference type="SUPFAM" id="SSF51338">
    <property type="entry name" value="Composite domain of metallo-dependent hydrolases"/>
    <property type="match status" value="1"/>
</dbReference>